<dbReference type="InterPro" id="IPR007219">
    <property type="entry name" value="XnlR_reg_dom"/>
</dbReference>
<name>Q7S052_NEUCR</name>
<proteinExistence type="predicted"/>
<dbReference type="VEuPathDB" id="FungiDB:NCU04851"/>
<evidence type="ECO:0000256" key="6">
    <source>
        <dbReference type="ARBA" id="ARBA00023242"/>
    </source>
</evidence>
<dbReference type="PANTHER" id="PTHR31944">
    <property type="entry name" value="HEME-RESPONSIVE ZINC FINGER TRANSCRIPTION FACTOR HAP1"/>
    <property type="match status" value="1"/>
</dbReference>
<feature type="region of interest" description="Disordered" evidence="7">
    <location>
        <begin position="1013"/>
        <end position="1048"/>
    </location>
</feature>
<feature type="region of interest" description="Disordered" evidence="7">
    <location>
        <begin position="261"/>
        <end position="368"/>
    </location>
</feature>
<feature type="region of interest" description="Disordered" evidence="7">
    <location>
        <begin position="658"/>
        <end position="688"/>
    </location>
</feature>
<feature type="compositionally biased region" description="Low complexity" evidence="7">
    <location>
        <begin position="127"/>
        <end position="159"/>
    </location>
</feature>
<feature type="compositionally biased region" description="Polar residues" evidence="7">
    <location>
        <begin position="677"/>
        <end position="688"/>
    </location>
</feature>
<feature type="region of interest" description="Disordered" evidence="7">
    <location>
        <begin position="202"/>
        <end position="229"/>
    </location>
</feature>
<keyword evidence="10" id="KW-1185">Reference proteome</keyword>
<evidence type="ECO:0000256" key="3">
    <source>
        <dbReference type="ARBA" id="ARBA00023015"/>
    </source>
</evidence>
<keyword evidence="5" id="KW-0804">Transcription</keyword>
<dbReference type="Gene3D" id="4.10.240.10">
    <property type="entry name" value="Zn(2)-C6 fungal-type DNA-binding domain"/>
    <property type="match status" value="1"/>
</dbReference>
<evidence type="ECO:0000313" key="10">
    <source>
        <dbReference type="Proteomes" id="UP000001805"/>
    </source>
</evidence>
<accession>Q7S052</accession>
<feature type="compositionally biased region" description="Low complexity" evidence="7">
    <location>
        <begin position="1013"/>
        <end position="1029"/>
    </location>
</feature>
<sequence>MTVPMEGIESTPASDPAPAPAPAAAQQSDRSGGLLPPIHTLPMPPAPATNNSNKNNNNNNSNRPLTPPVQAVAAAAAAAAAPPPPPPHLPPISAFPSYQDQYQQSPHQHSSPWQPIQIPGLTPPSQPSYQPSPSSALTPSPTAVNPTSQQQQQPHQQQQITLPGPASLLNTHHTNAYLSVVAASTQPPSIAIPSITTIPSHAARPERARQDQPNRQGQGQPKRRNRPAVSCIPCRGRKIKCDKQKPCESCVKSKYIKGPCRYDKSRLPKEKRWPGEADSRIPSPEPQQRQQHPSVQPVDPNIGGAPYAIVKAEERTSMPGPPPPTVDIPYRDSESVSSDGYDGESASPRLPPVSSASSPFPRHAHPVSVAEGTEALRREVWMLRQQVEELTHRQQLQQQLPPGQRPLPESRPESQTGDNRWPINQLFPLVTSASYKVFKEPNDNGKALTNLRTCTLLSQKIEEAQSGSIHPLGFSDIGGILPLSYRQDAQRLAEAYFRTFESVYRILHVPTFWRRFGEYFGGQLDGQLAKTFLVQLQLCMAIGSVFEDAGGLLRRYQERWIQEGQSWLLLCPPTNLAGLQTMCLLHLTKEVCGFGGSGGEGTYNSAGSLLRKAMCLGLNRDPDASMPIYQAELRRRLWATILEMLVQSSLDTGLPPGISLAEFDTSPPANYDDEQLTRSSSGPRPSGTFTQTTILVELHRSFPVRLAIAQHLATLLKSPNTKPPAVESGPTTKSLSTELISASRALADALQPGYDPAGILPNRISAFQLRMAEMLVDRFFLGLNLALVKPLEVEMPEIRTYCGAAAGTIWSAVVSGLSNQRKTGGSSGKGAAQGHQMDDFTTLVSRGSGTSYHATATVAVLTLLVELRRQMEEEWQQRRLRQGSTSTASPSNKNNDWEEQDTSAEATRQEFLDLACSAVDWIFGRIQLASVDTGAYVWMYLLSSAALEEVKALQRRWVAHLRQQDLSSNPPTEANVERQREEQLKELVKERIASDLNRVAELMREVWQFTKEVNGTGNESGSGSQSNGEMAGRQRNGDTAALAGRTASETSLELEKMAERGERPVIRFNSVFDLRNYKFIYMQELMDY</sequence>
<dbReference type="HOGENOM" id="CLU_276819_0_0_1"/>
<feature type="compositionally biased region" description="Low complexity" evidence="7">
    <location>
        <begin position="393"/>
        <end position="402"/>
    </location>
</feature>
<dbReference type="GO" id="GO:0001228">
    <property type="term" value="F:DNA-binding transcription activator activity, RNA polymerase II-specific"/>
    <property type="evidence" value="ECO:0000318"/>
    <property type="project" value="GO_Central"/>
</dbReference>
<dbReference type="SMART" id="SM00906">
    <property type="entry name" value="Fungal_trans"/>
    <property type="match status" value="1"/>
</dbReference>
<keyword evidence="1" id="KW-0479">Metal-binding</keyword>
<evidence type="ECO:0000259" key="8">
    <source>
        <dbReference type="PROSITE" id="PS50048"/>
    </source>
</evidence>
<feature type="region of interest" description="Disordered" evidence="7">
    <location>
        <begin position="876"/>
        <end position="904"/>
    </location>
</feature>
<dbReference type="GO" id="GO:0006357">
    <property type="term" value="P:regulation of transcription by RNA polymerase II"/>
    <property type="evidence" value="ECO:0000318"/>
    <property type="project" value="GO_Central"/>
</dbReference>
<feature type="domain" description="Zn(2)-C6 fungal-type" evidence="8">
    <location>
        <begin position="230"/>
        <end position="262"/>
    </location>
</feature>
<protein>
    <recommendedName>
        <fullName evidence="8">Zn(2)-C6 fungal-type domain-containing protein</fullName>
    </recommendedName>
</protein>
<dbReference type="OrthoDB" id="4337792at2759"/>
<dbReference type="InParanoid" id="Q7S052"/>
<dbReference type="AlphaFoldDB" id="Q7S052"/>
<dbReference type="InterPro" id="IPR001138">
    <property type="entry name" value="Zn2Cys6_DnaBD"/>
</dbReference>
<dbReference type="GeneID" id="3874059"/>
<dbReference type="InterPro" id="IPR036864">
    <property type="entry name" value="Zn2-C6_fun-type_DNA-bd_sf"/>
</dbReference>
<feature type="compositionally biased region" description="Low complexity" evidence="7">
    <location>
        <begin position="50"/>
        <end position="80"/>
    </location>
</feature>
<dbReference type="PROSITE" id="PS50048">
    <property type="entry name" value="ZN2_CY6_FUNGAL_2"/>
    <property type="match status" value="1"/>
</dbReference>
<keyword evidence="4" id="KW-0238">DNA-binding</keyword>
<dbReference type="CDD" id="cd00067">
    <property type="entry name" value="GAL4"/>
    <property type="match status" value="1"/>
</dbReference>
<evidence type="ECO:0000256" key="2">
    <source>
        <dbReference type="ARBA" id="ARBA00022833"/>
    </source>
</evidence>
<feature type="compositionally biased region" description="Low complexity" evidence="7">
    <location>
        <begin position="91"/>
        <end position="117"/>
    </location>
</feature>
<dbReference type="SMR" id="Q7S052"/>
<evidence type="ECO:0000313" key="9">
    <source>
        <dbReference type="EMBL" id="EAA28676.3"/>
    </source>
</evidence>
<evidence type="ECO:0000256" key="7">
    <source>
        <dbReference type="SAM" id="MobiDB-lite"/>
    </source>
</evidence>
<dbReference type="GO" id="GO:0006351">
    <property type="term" value="P:DNA-templated transcription"/>
    <property type="evidence" value="ECO:0007669"/>
    <property type="project" value="InterPro"/>
</dbReference>
<reference evidence="9 10" key="1">
    <citation type="journal article" date="2003" name="Nature">
        <title>The genome sequence of the filamentous fungus Neurospora crassa.</title>
        <authorList>
            <person name="Galagan J.E."/>
            <person name="Calvo S.E."/>
            <person name="Borkovich K.A."/>
            <person name="Selker E.U."/>
            <person name="Read N.D."/>
            <person name="Jaffe D."/>
            <person name="FitzHugh W."/>
            <person name="Ma L.J."/>
            <person name="Smirnov S."/>
            <person name="Purcell S."/>
            <person name="Rehman B."/>
            <person name="Elkins T."/>
            <person name="Engels R."/>
            <person name="Wang S."/>
            <person name="Nielsen C.B."/>
            <person name="Butler J."/>
            <person name="Endrizzi M."/>
            <person name="Qui D."/>
            <person name="Ianakiev P."/>
            <person name="Bell-Pedersen D."/>
            <person name="Nelson M.A."/>
            <person name="Werner-Washburne M."/>
            <person name="Selitrennikoff C.P."/>
            <person name="Kinsey J.A."/>
            <person name="Braun E.L."/>
            <person name="Zelter A."/>
            <person name="Schulte U."/>
            <person name="Kothe G.O."/>
            <person name="Jedd G."/>
            <person name="Mewes W."/>
            <person name="Staben C."/>
            <person name="Marcotte E."/>
            <person name="Greenberg D."/>
            <person name="Roy A."/>
            <person name="Foley K."/>
            <person name="Naylor J."/>
            <person name="Stange-Thomann N."/>
            <person name="Barrett R."/>
            <person name="Gnerre S."/>
            <person name="Kamal M."/>
            <person name="Kamvysselis M."/>
            <person name="Mauceli E."/>
            <person name="Bielke C."/>
            <person name="Rudd S."/>
            <person name="Frishman D."/>
            <person name="Krystofova S."/>
            <person name="Rasmussen C."/>
            <person name="Metzenberg R.L."/>
            <person name="Perkins D.D."/>
            <person name="Kroken S."/>
            <person name="Cogoni C."/>
            <person name="Macino G."/>
            <person name="Catcheside D."/>
            <person name="Li W."/>
            <person name="Pratt R.J."/>
            <person name="Osmani S.A."/>
            <person name="DeSouza C.P."/>
            <person name="Glass L."/>
            <person name="Orbach M.J."/>
            <person name="Berglund J.A."/>
            <person name="Voelker R."/>
            <person name="Yarden O."/>
            <person name="Plamann M."/>
            <person name="Seiler S."/>
            <person name="Dunlap J."/>
            <person name="Radford A."/>
            <person name="Aramayo R."/>
            <person name="Natvig D.O."/>
            <person name="Alex L.A."/>
            <person name="Mannhaupt G."/>
            <person name="Ebbole D.J."/>
            <person name="Freitag M."/>
            <person name="Paulsen I."/>
            <person name="Sachs M.S."/>
            <person name="Lander E.S."/>
            <person name="Nusbaum C."/>
            <person name="Birren B."/>
        </authorList>
    </citation>
    <scope>NUCLEOTIDE SEQUENCE [LARGE SCALE GENOMIC DNA]</scope>
    <source>
        <strain evidence="10">ATCC 24698 / 74-OR23-1A / CBS 708.71 / DSM 1257 / FGSC 987</strain>
    </source>
</reference>
<dbReference type="PaxDb" id="5141-EFNCRP00000004864"/>
<feature type="compositionally biased region" description="Polar residues" evidence="7">
    <location>
        <begin position="883"/>
        <end position="894"/>
    </location>
</feature>
<dbReference type="PANTHER" id="PTHR31944:SF131">
    <property type="entry name" value="HEME-RESPONSIVE ZINC FINGER TRANSCRIPTION FACTOR HAP1"/>
    <property type="match status" value="1"/>
</dbReference>
<dbReference type="Proteomes" id="UP000001805">
    <property type="component" value="Chromosome 4, Linkage Group IV"/>
</dbReference>
<dbReference type="KEGG" id="ncr:NCU04851"/>
<dbReference type="SMART" id="SM00066">
    <property type="entry name" value="GAL4"/>
    <property type="match status" value="1"/>
</dbReference>
<evidence type="ECO:0000256" key="5">
    <source>
        <dbReference type="ARBA" id="ARBA00023163"/>
    </source>
</evidence>
<organism evidence="9 10">
    <name type="scientific">Neurospora crassa (strain ATCC 24698 / 74-OR23-1A / CBS 708.71 / DSM 1257 / FGSC 987)</name>
    <dbReference type="NCBI Taxonomy" id="367110"/>
    <lineage>
        <taxon>Eukaryota</taxon>
        <taxon>Fungi</taxon>
        <taxon>Dikarya</taxon>
        <taxon>Ascomycota</taxon>
        <taxon>Pezizomycotina</taxon>
        <taxon>Sordariomycetes</taxon>
        <taxon>Sordariomycetidae</taxon>
        <taxon>Sordariales</taxon>
        <taxon>Sordariaceae</taxon>
        <taxon>Neurospora</taxon>
    </lineage>
</organism>
<evidence type="ECO:0000256" key="4">
    <source>
        <dbReference type="ARBA" id="ARBA00023125"/>
    </source>
</evidence>
<feature type="region of interest" description="Disordered" evidence="7">
    <location>
        <begin position="1"/>
        <end position="159"/>
    </location>
</feature>
<dbReference type="Pfam" id="PF00172">
    <property type="entry name" value="Zn_clus"/>
    <property type="match status" value="1"/>
</dbReference>
<dbReference type="EMBL" id="CM002239">
    <property type="protein sequence ID" value="EAA28676.3"/>
    <property type="molecule type" value="Genomic_DNA"/>
</dbReference>
<keyword evidence="3" id="KW-0805">Transcription regulation</keyword>
<dbReference type="RefSeq" id="XP_957912.3">
    <property type="nucleotide sequence ID" value="XM_952819.3"/>
</dbReference>
<evidence type="ECO:0000256" key="1">
    <source>
        <dbReference type="ARBA" id="ARBA00022723"/>
    </source>
</evidence>
<dbReference type="GO" id="GO:0005634">
    <property type="term" value="C:nucleus"/>
    <property type="evidence" value="ECO:0000318"/>
    <property type="project" value="GO_Central"/>
</dbReference>
<dbReference type="Pfam" id="PF04082">
    <property type="entry name" value="Fungal_trans"/>
    <property type="match status" value="1"/>
</dbReference>
<dbReference type="GO" id="GO:0000978">
    <property type="term" value="F:RNA polymerase II cis-regulatory region sequence-specific DNA binding"/>
    <property type="evidence" value="ECO:0000318"/>
    <property type="project" value="GO_Central"/>
</dbReference>
<feature type="compositionally biased region" description="Pro residues" evidence="7">
    <location>
        <begin position="81"/>
        <end position="90"/>
    </location>
</feature>
<dbReference type="SUPFAM" id="SSF57701">
    <property type="entry name" value="Zn2/Cys6 DNA-binding domain"/>
    <property type="match status" value="1"/>
</dbReference>
<dbReference type="GO" id="GO:0008270">
    <property type="term" value="F:zinc ion binding"/>
    <property type="evidence" value="ECO:0007669"/>
    <property type="project" value="InterPro"/>
</dbReference>
<gene>
    <name evidence="9" type="ORF">NCU04851</name>
</gene>
<dbReference type="CDD" id="cd12148">
    <property type="entry name" value="fungal_TF_MHR"/>
    <property type="match status" value="1"/>
</dbReference>
<feature type="region of interest" description="Disordered" evidence="7">
    <location>
        <begin position="392"/>
        <end position="421"/>
    </location>
</feature>
<feature type="compositionally biased region" description="Basic and acidic residues" evidence="7">
    <location>
        <begin position="203"/>
        <end position="212"/>
    </location>
</feature>
<keyword evidence="6" id="KW-0539">Nucleus</keyword>
<dbReference type="InterPro" id="IPR051430">
    <property type="entry name" value="Fungal_TF_Env_Response"/>
</dbReference>
<feature type="compositionally biased region" description="Basic and acidic residues" evidence="7">
    <location>
        <begin position="261"/>
        <end position="279"/>
    </location>
</feature>
<keyword evidence="2" id="KW-0862">Zinc</keyword>